<dbReference type="RefSeq" id="XP_046588594.1">
    <property type="nucleotide sequence ID" value="XM_046732638.1"/>
</dbReference>
<feature type="region of interest" description="Disordered" evidence="1">
    <location>
        <begin position="286"/>
        <end position="415"/>
    </location>
</feature>
<feature type="compositionally biased region" description="Acidic residues" evidence="1">
    <location>
        <begin position="351"/>
        <end position="372"/>
    </location>
</feature>
<organism evidence="2 3">
    <name type="scientific">Neodiprion lecontei</name>
    <name type="common">Redheaded pine sawfly</name>
    <dbReference type="NCBI Taxonomy" id="441921"/>
    <lineage>
        <taxon>Eukaryota</taxon>
        <taxon>Metazoa</taxon>
        <taxon>Ecdysozoa</taxon>
        <taxon>Arthropoda</taxon>
        <taxon>Hexapoda</taxon>
        <taxon>Insecta</taxon>
        <taxon>Pterygota</taxon>
        <taxon>Neoptera</taxon>
        <taxon>Endopterygota</taxon>
        <taxon>Hymenoptera</taxon>
        <taxon>Tenthredinoidea</taxon>
        <taxon>Diprionidae</taxon>
        <taxon>Diprioninae</taxon>
        <taxon>Neodiprion</taxon>
    </lineage>
</organism>
<feature type="compositionally biased region" description="Polar residues" evidence="1">
    <location>
        <begin position="312"/>
        <end position="329"/>
    </location>
</feature>
<gene>
    <name evidence="3" type="primary">LOC124293111</name>
</gene>
<feature type="region of interest" description="Disordered" evidence="1">
    <location>
        <begin position="575"/>
        <end position="594"/>
    </location>
</feature>
<feature type="region of interest" description="Disordered" evidence="1">
    <location>
        <begin position="536"/>
        <end position="561"/>
    </location>
</feature>
<feature type="compositionally biased region" description="Low complexity" evidence="1">
    <location>
        <begin position="294"/>
        <end position="310"/>
    </location>
</feature>
<name>A0ABM3FKN4_NEOLC</name>
<feature type="region of interest" description="Disordered" evidence="1">
    <location>
        <begin position="656"/>
        <end position="683"/>
    </location>
</feature>
<reference evidence="3" key="1">
    <citation type="submission" date="2025-08" db="UniProtKB">
        <authorList>
            <consortium name="RefSeq"/>
        </authorList>
    </citation>
    <scope>IDENTIFICATION</scope>
    <source>
        <tissue evidence="3">Thorax and Abdomen</tissue>
    </source>
</reference>
<keyword evidence="2" id="KW-1185">Reference proteome</keyword>
<feature type="compositionally biased region" description="Basic and acidic residues" evidence="1">
    <location>
        <begin position="604"/>
        <end position="623"/>
    </location>
</feature>
<evidence type="ECO:0000313" key="3">
    <source>
        <dbReference type="RefSeq" id="XP_046588594.1"/>
    </source>
</evidence>
<evidence type="ECO:0000313" key="2">
    <source>
        <dbReference type="Proteomes" id="UP000829291"/>
    </source>
</evidence>
<feature type="region of interest" description="Disordered" evidence="1">
    <location>
        <begin position="229"/>
        <end position="272"/>
    </location>
</feature>
<feature type="compositionally biased region" description="Polar residues" evidence="1">
    <location>
        <begin position="229"/>
        <end position="242"/>
    </location>
</feature>
<dbReference type="GeneID" id="124293111"/>
<protein>
    <submittedName>
        <fullName evidence="3">Uncharacterized protein LOC124293111</fullName>
    </submittedName>
</protein>
<feature type="region of interest" description="Disordered" evidence="1">
    <location>
        <begin position="25"/>
        <end position="44"/>
    </location>
</feature>
<feature type="compositionally biased region" description="Low complexity" evidence="1">
    <location>
        <begin position="243"/>
        <end position="256"/>
    </location>
</feature>
<dbReference type="Proteomes" id="UP000829291">
    <property type="component" value="Chromosome 2"/>
</dbReference>
<feature type="compositionally biased region" description="Basic and acidic residues" evidence="1">
    <location>
        <begin position="379"/>
        <end position="415"/>
    </location>
</feature>
<feature type="compositionally biased region" description="Polar residues" evidence="1">
    <location>
        <begin position="673"/>
        <end position="683"/>
    </location>
</feature>
<sequence length="769" mass="84695">MYGRPENPDTPSPWLVRAEVTIRRSGDQTVASGSRSSSAGCPEAVGTEGVQMVYKWGRDPGDVDGNPAGSYAFQRGNILFTSTPPPRPFSGGPTSAATSAPRHLGVNVSDSGYNSEQFSPQSYSSLPHRRPCQQYNRRCKSTCSIVLSTAEEPRVPDKPKPQCLDRWCGHYAKGGFFKPVPEACEDCLEGITSGRKAFTTHFCTRVPGRSHGFDPSSKGINCSDNYVGSGNSSRDAASQTNDVQTQTSFSSVSSLLQGTNSKHYESRRKTSPGLLRKFDERDFWTGQQEKKEVPGSSSSSLSVDVTSRKSNIPPTCDSQSGTTGAANSSGKEDTAKRKSRTVHIDVYCTGSEEEEEEEEDEEAEEDDAEDSSYSDSSEASERLAEKPRTIFESDRVRVTHSRAEETRLPRGLQDDKAFLKRSEELSCESFKQAPMRMPSLASSRGYETDDVLSSLYPSQFSSYSAIRDLDSTPWSAASSCVGLNPHPDSYDSATATSWKDTISDVESLLNSKSGLTPCDSFEYANSSDRERIGRLETAWDEDAESREKRSKTWRSPQIERRQLLQNRKMKEFLDKHQVGWSSPESAAESDDSAELGWSFVSSEENSRHVRRDSTVRRPGKEAQRVQTAPSREPEDRGCMSDTAGKTTFCGLRDQIGPFGAKSPSPAKDKVESRVTSPFTTPQGEKTDHIIKASVFGAVVGAFRKPGHHIGPSKNPSCSCEHCRRFFEENAGPRGRSRSLGDIERRPGAWFRRNKDIISQAPRNSKNGVS</sequence>
<accession>A0ABM3FKN4</accession>
<feature type="region of interest" description="Disordered" evidence="1">
    <location>
        <begin position="602"/>
        <end position="643"/>
    </location>
</feature>
<proteinExistence type="predicted"/>
<evidence type="ECO:0000256" key="1">
    <source>
        <dbReference type="SAM" id="MobiDB-lite"/>
    </source>
</evidence>
<feature type="compositionally biased region" description="Polar residues" evidence="1">
    <location>
        <begin position="27"/>
        <end position="39"/>
    </location>
</feature>